<evidence type="ECO:0000256" key="15">
    <source>
        <dbReference type="PIRSR" id="PIRSR000362-1"/>
    </source>
</evidence>
<keyword evidence="12" id="KW-0560">Oxidoreductase</keyword>
<dbReference type="GO" id="GO:0016491">
    <property type="term" value="F:oxidoreductase activity"/>
    <property type="evidence" value="ECO:0007669"/>
    <property type="project" value="UniProtKB-KW"/>
</dbReference>
<feature type="binding site" evidence="15">
    <location>
        <position position="477"/>
    </location>
    <ligand>
        <name>FAD</name>
        <dbReference type="ChEBI" id="CHEBI:57692"/>
    </ligand>
</feature>
<comment type="cofactor">
    <cofactor evidence="1 15">
        <name>FAD</name>
        <dbReference type="ChEBI" id="CHEBI:57692"/>
    </cofactor>
</comment>
<feature type="binding site" evidence="16">
    <location>
        <begin position="238"/>
        <end position="241"/>
    </location>
    <ligand>
        <name>NADP(+)</name>
        <dbReference type="ChEBI" id="CHEBI:58349"/>
    </ligand>
</feature>
<feature type="binding site" evidence="15">
    <location>
        <position position="129"/>
    </location>
    <ligand>
        <name>FAD</name>
        <dbReference type="ChEBI" id="CHEBI:57692"/>
    </ligand>
</feature>
<evidence type="ECO:0000256" key="13">
    <source>
        <dbReference type="ARBA" id="ARBA00023128"/>
    </source>
</evidence>
<feature type="binding site" evidence="15">
    <location>
        <position position="165"/>
    </location>
    <ligand>
        <name>FAD</name>
        <dbReference type="ChEBI" id="CHEBI:57692"/>
    </ligand>
</feature>
<dbReference type="PANTHER" id="PTHR48467">
    <property type="entry name" value="GLUTAMATE SYNTHASE 1 [NADH], CHLOROPLASTIC-LIKE"/>
    <property type="match status" value="1"/>
</dbReference>
<dbReference type="SUPFAM" id="SSF51905">
    <property type="entry name" value="FAD/NAD(P)-binding domain"/>
    <property type="match status" value="1"/>
</dbReference>
<feature type="binding site" evidence="16">
    <location>
        <begin position="282"/>
        <end position="283"/>
    </location>
    <ligand>
        <name>NADP(+)</name>
        <dbReference type="ChEBI" id="CHEBI:58349"/>
    </ligand>
</feature>
<dbReference type="InterPro" id="IPR021163">
    <property type="entry name" value="Ferredox_Rdtase_adrenod"/>
</dbReference>
<comment type="similarity">
    <text evidence="3">Belongs to the ferredoxin--NADP reductase type 1 family.</text>
</comment>
<feature type="binding site" evidence="16">
    <location>
        <position position="484"/>
    </location>
    <ligand>
        <name>NADP(+)</name>
        <dbReference type="ChEBI" id="CHEBI:58349"/>
    </ligand>
</feature>
<evidence type="ECO:0000256" key="10">
    <source>
        <dbReference type="ARBA" id="ARBA00022946"/>
    </source>
</evidence>
<keyword evidence="8 15" id="KW-0274">FAD</keyword>
<name>A0AAD4GYE1_ASPNN</name>
<dbReference type="InterPro" id="IPR055275">
    <property type="entry name" value="Ferredox_Rdtase"/>
</dbReference>
<proteinExistence type="inferred from homology"/>
<feature type="binding site" evidence="15">
    <location>
        <position position="121"/>
    </location>
    <ligand>
        <name>FAD</name>
        <dbReference type="ChEBI" id="CHEBI:57692"/>
    </ligand>
</feature>
<accession>A0AAD4GYE1</accession>
<feature type="binding site" evidence="15">
    <location>
        <position position="100"/>
    </location>
    <ligand>
        <name>FAD</name>
        <dbReference type="ChEBI" id="CHEBI:57692"/>
    </ligand>
</feature>
<feature type="domain" description="FAD/NAD(P)-binding" evidence="17">
    <location>
        <begin position="90"/>
        <end position="249"/>
    </location>
</feature>
<evidence type="ECO:0000256" key="4">
    <source>
        <dbReference type="ARBA" id="ARBA00013219"/>
    </source>
</evidence>
<evidence type="ECO:0000256" key="8">
    <source>
        <dbReference type="ARBA" id="ARBA00022827"/>
    </source>
</evidence>
<protein>
    <recommendedName>
        <fullName evidence="5">NADPH:adrenodoxin oxidoreductase, mitochondrial</fullName>
        <ecNumber evidence="4">1.18.1.6</ecNumber>
    </recommendedName>
</protein>
<dbReference type="EC" id="1.18.1.6" evidence="4"/>
<dbReference type="Proteomes" id="UP001194746">
    <property type="component" value="Unassembled WGS sequence"/>
</dbReference>
<dbReference type="Pfam" id="PF07992">
    <property type="entry name" value="Pyr_redox_2"/>
    <property type="match status" value="1"/>
</dbReference>
<comment type="catalytic activity">
    <reaction evidence="14">
        <text>2 reduced [adrenodoxin] + NADP(+) + H(+) = 2 oxidized [adrenodoxin] + NADPH</text>
        <dbReference type="Rhea" id="RHEA:42312"/>
        <dbReference type="Rhea" id="RHEA-COMP:9998"/>
        <dbReference type="Rhea" id="RHEA-COMP:9999"/>
        <dbReference type="ChEBI" id="CHEBI:15378"/>
        <dbReference type="ChEBI" id="CHEBI:33737"/>
        <dbReference type="ChEBI" id="CHEBI:33738"/>
        <dbReference type="ChEBI" id="CHEBI:57783"/>
        <dbReference type="ChEBI" id="CHEBI:58349"/>
        <dbReference type="EC" id="1.18.1.6"/>
    </reaction>
</comment>
<comment type="subcellular location">
    <subcellularLocation>
        <location evidence="2">Mitochondrion</location>
    </subcellularLocation>
</comment>
<reference evidence="18" key="2">
    <citation type="submission" date="2020-02" db="EMBL/GenBank/DDBJ databases">
        <authorList>
            <person name="Gilchrist C.L.M."/>
            <person name="Chooi Y.-H."/>
        </authorList>
    </citation>
    <scope>NUCLEOTIDE SEQUENCE</scope>
    <source>
        <strain evidence="18">MST-FP2251</strain>
    </source>
</reference>
<sequence>MLGTDPEWEAMEMKMRDRTVERGMSESVRTTMRCDAVFRSIDPRFDQINTLDCRRGNGADKITWAPPAFVSDLSRFHRRYSQAVQTDRPYRVAIVGSGPAGFYAAYRLLAKAENAVVDMYEKLPVPFGLVRYGVAPDHPEVKNCEEKFTEVAASPRFNFIGNVELGDKLPLHTLKPHYDAILFSYGAPKDKELGIPGEKAIRNVYSAREFVGWYNGLPEHRDLAPDLTTGENAVIIGQGNVALDVARILLSDVDALRKTDIADHALEELAKSKIKRVRVVGRRGPMQAAFTIKEIRELLQLPSVSFDPIPRDLLPPDDAMAALPRAQKRLMQLLAKGSTNDPATATKSWSLDFLLSPECLNWSPVHPYRLSHVRFSRNQLDPSDPYLPTAKVTPKYLSSGKPAQVDIPANTFFRSVGYKSLPIPGLEDIGVPFDTGRGVIPNDGFGRVTAPSNTGDNKRLPDGSLISHLPGLYCAGWVKRGPTGVIATTMTDAFTTADAIVSDLAGQQGKGSLLNSPGHSTGLGWEGVRPEAEKLGVHATTWGDWERIDAAEKEVGRQNGKIRSKFGRVEEMLDVLRS</sequence>
<dbReference type="Gene3D" id="3.40.50.720">
    <property type="entry name" value="NAD(P)-binding Rossmann-like Domain"/>
    <property type="match status" value="1"/>
</dbReference>
<evidence type="ECO:0000256" key="5">
    <source>
        <dbReference type="ARBA" id="ARBA00016287"/>
    </source>
</evidence>
<evidence type="ECO:0000256" key="6">
    <source>
        <dbReference type="ARBA" id="ARBA00022448"/>
    </source>
</evidence>
<evidence type="ECO:0000256" key="16">
    <source>
        <dbReference type="PIRSR" id="PIRSR000362-2"/>
    </source>
</evidence>
<dbReference type="InterPro" id="IPR023753">
    <property type="entry name" value="FAD/NAD-binding_dom"/>
</dbReference>
<evidence type="ECO:0000256" key="3">
    <source>
        <dbReference type="ARBA" id="ARBA00008312"/>
    </source>
</evidence>
<evidence type="ECO:0000256" key="2">
    <source>
        <dbReference type="ARBA" id="ARBA00004173"/>
    </source>
</evidence>
<evidence type="ECO:0000256" key="11">
    <source>
        <dbReference type="ARBA" id="ARBA00022982"/>
    </source>
</evidence>
<keyword evidence="10" id="KW-0809">Transit peptide</keyword>
<comment type="caution">
    <text evidence="18">The sequence shown here is derived from an EMBL/GenBank/DDBJ whole genome shotgun (WGS) entry which is preliminary data.</text>
</comment>
<evidence type="ECO:0000259" key="17">
    <source>
        <dbReference type="Pfam" id="PF07992"/>
    </source>
</evidence>
<evidence type="ECO:0000256" key="12">
    <source>
        <dbReference type="ARBA" id="ARBA00023002"/>
    </source>
</evidence>
<dbReference type="PIRSF" id="PIRSF000362">
    <property type="entry name" value="FNR"/>
    <property type="match status" value="1"/>
</dbReference>
<evidence type="ECO:0000256" key="9">
    <source>
        <dbReference type="ARBA" id="ARBA00022857"/>
    </source>
</evidence>
<dbReference type="PANTHER" id="PTHR48467:SF1">
    <property type="entry name" value="GLUTAMATE SYNTHASE 1 [NADH], CHLOROPLASTIC-LIKE"/>
    <property type="match status" value="1"/>
</dbReference>
<evidence type="ECO:0000256" key="14">
    <source>
        <dbReference type="ARBA" id="ARBA00048933"/>
    </source>
</evidence>
<dbReference type="FunFam" id="3.50.50.60:FF:000036">
    <property type="entry name" value="NADPH:adrenodoxin oxidoreductase, mitochondrial"/>
    <property type="match status" value="1"/>
</dbReference>
<gene>
    <name evidence="18" type="ORF">FE257_009833</name>
</gene>
<organism evidence="18 19">
    <name type="scientific">Aspergillus nanangensis</name>
    <dbReference type="NCBI Taxonomy" id="2582783"/>
    <lineage>
        <taxon>Eukaryota</taxon>
        <taxon>Fungi</taxon>
        <taxon>Dikarya</taxon>
        <taxon>Ascomycota</taxon>
        <taxon>Pezizomycotina</taxon>
        <taxon>Eurotiomycetes</taxon>
        <taxon>Eurotiomycetidae</taxon>
        <taxon>Eurotiales</taxon>
        <taxon>Aspergillaceae</taxon>
        <taxon>Aspergillus</taxon>
        <taxon>Aspergillus subgen. Circumdati</taxon>
    </lineage>
</organism>
<dbReference type="PRINTS" id="PR00419">
    <property type="entry name" value="ADXRDTASE"/>
</dbReference>
<feature type="binding site" evidence="16">
    <location>
        <position position="294"/>
    </location>
    <ligand>
        <name>NADP(+)</name>
        <dbReference type="ChEBI" id="CHEBI:58349"/>
    </ligand>
</feature>
<reference evidence="18" key="1">
    <citation type="journal article" date="2019" name="Beilstein J. Org. Chem.">
        <title>Nanangenines: drimane sesquiterpenoids as the dominant metabolite cohort of a novel Australian fungus, Aspergillus nanangensis.</title>
        <authorList>
            <person name="Lacey H.J."/>
            <person name="Gilchrist C.L.M."/>
            <person name="Crombie A."/>
            <person name="Kalaitzis J.A."/>
            <person name="Vuong D."/>
            <person name="Rutledge P.J."/>
            <person name="Turner P."/>
            <person name="Pitt J.I."/>
            <person name="Lacey E."/>
            <person name="Chooi Y.H."/>
            <person name="Piggott A.M."/>
        </authorList>
    </citation>
    <scope>NUCLEOTIDE SEQUENCE</scope>
    <source>
        <strain evidence="18">MST-FP2251</strain>
    </source>
</reference>
<dbReference type="InterPro" id="IPR036188">
    <property type="entry name" value="FAD/NAD-bd_sf"/>
</dbReference>
<keyword evidence="11" id="KW-0249">Electron transport</keyword>
<dbReference type="AlphaFoldDB" id="A0AAD4GYE1"/>
<keyword evidence="13" id="KW-0496">Mitochondrion</keyword>
<evidence type="ECO:0000256" key="1">
    <source>
        <dbReference type="ARBA" id="ARBA00001974"/>
    </source>
</evidence>
<evidence type="ECO:0000313" key="19">
    <source>
        <dbReference type="Proteomes" id="UP001194746"/>
    </source>
</evidence>
<evidence type="ECO:0000313" key="18">
    <source>
        <dbReference type="EMBL" id="KAF9893665.1"/>
    </source>
</evidence>
<feature type="binding site" evidence="15">
    <location>
        <begin position="484"/>
        <end position="486"/>
    </location>
    <ligand>
        <name>FAD</name>
        <dbReference type="ChEBI" id="CHEBI:57692"/>
    </ligand>
</feature>
<keyword evidence="19" id="KW-1185">Reference proteome</keyword>
<dbReference type="SUPFAM" id="SSF51971">
    <property type="entry name" value="Nucleotide-binding domain"/>
    <property type="match status" value="1"/>
</dbReference>
<evidence type="ECO:0000256" key="7">
    <source>
        <dbReference type="ARBA" id="ARBA00022630"/>
    </source>
</evidence>
<keyword evidence="6" id="KW-0813">Transport</keyword>
<dbReference type="Gene3D" id="3.50.50.60">
    <property type="entry name" value="FAD/NAD(P)-binding domain"/>
    <property type="match status" value="1"/>
</dbReference>
<dbReference type="GO" id="GO:0005739">
    <property type="term" value="C:mitochondrion"/>
    <property type="evidence" value="ECO:0007669"/>
    <property type="project" value="UniProtKB-SubCell"/>
</dbReference>
<dbReference type="EMBL" id="VCAU01000006">
    <property type="protein sequence ID" value="KAF9893665.1"/>
    <property type="molecule type" value="Genomic_DNA"/>
</dbReference>
<keyword evidence="9 16" id="KW-0521">NADP</keyword>
<keyword evidence="7" id="KW-0285">Flavoprotein</keyword>